<dbReference type="Proteomes" id="UP000887569">
    <property type="component" value="Unplaced"/>
</dbReference>
<feature type="chain" id="PRO_5038032950" evidence="1">
    <location>
        <begin position="21"/>
        <end position="76"/>
    </location>
</feature>
<proteinExistence type="predicted"/>
<evidence type="ECO:0000313" key="3">
    <source>
        <dbReference type="WBParaSite" id="PgR003_g227_t01"/>
    </source>
</evidence>
<dbReference type="AlphaFoldDB" id="A0A915ABU3"/>
<reference evidence="3" key="1">
    <citation type="submission" date="2022-11" db="UniProtKB">
        <authorList>
            <consortium name="WormBaseParasite"/>
        </authorList>
    </citation>
    <scope>IDENTIFICATION</scope>
</reference>
<keyword evidence="1" id="KW-0732">Signal</keyword>
<feature type="signal peptide" evidence="1">
    <location>
        <begin position="1"/>
        <end position="20"/>
    </location>
</feature>
<organism evidence="2 3">
    <name type="scientific">Parascaris univalens</name>
    <name type="common">Nematode worm</name>
    <dbReference type="NCBI Taxonomy" id="6257"/>
    <lineage>
        <taxon>Eukaryota</taxon>
        <taxon>Metazoa</taxon>
        <taxon>Ecdysozoa</taxon>
        <taxon>Nematoda</taxon>
        <taxon>Chromadorea</taxon>
        <taxon>Rhabditida</taxon>
        <taxon>Spirurina</taxon>
        <taxon>Ascaridomorpha</taxon>
        <taxon>Ascaridoidea</taxon>
        <taxon>Ascarididae</taxon>
        <taxon>Parascaris</taxon>
    </lineage>
</organism>
<accession>A0A915ABU3</accession>
<protein>
    <submittedName>
        <fullName evidence="3">Uncharacterized protein</fullName>
    </submittedName>
</protein>
<name>A0A915ABU3_PARUN</name>
<sequence>MAGSASFVVLTAIILYVVESATSEQLGESYLPGFDELFGGRERRDSTRAFLQQLMQRLKPRFRRDYATNERDITDL</sequence>
<evidence type="ECO:0000313" key="2">
    <source>
        <dbReference type="Proteomes" id="UP000887569"/>
    </source>
</evidence>
<dbReference type="WBParaSite" id="PgR003_g227_t01">
    <property type="protein sequence ID" value="PgR003_g227_t01"/>
    <property type="gene ID" value="PgR003_g227"/>
</dbReference>
<keyword evidence="2" id="KW-1185">Reference proteome</keyword>
<evidence type="ECO:0000256" key="1">
    <source>
        <dbReference type="SAM" id="SignalP"/>
    </source>
</evidence>